<dbReference type="GO" id="GO:0019888">
    <property type="term" value="F:protein phosphatase regulator activity"/>
    <property type="evidence" value="ECO:0007669"/>
    <property type="project" value="InterPro"/>
</dbReference>
<dbReference type="FunFam" id="1.25.10.10:FF:000331">
    <property type="entry name" value="Phosphoprotein phosphatase, putative"/>
    <property type="match status" value="1"/>
</dbReference>
<sequence>MVTSASLLAKVKEASKAVPYDGSNPEQVDEKTKALQDIIGILKDEDRAVSLLTDNTMPHVMNLFAANLFRALRGPKADFDPDQDLPQKDPAWVHLELIYELLTIVIQAPIPPRVAKRYITPTLCTQWIGLLRSQDQEERLAVATILHKLYAKFKSLRATFRQTVGYTFLQFVEEPSLYPFGIGELLEVYASIIKGFATPLLPDHTTFMIKNMLPLLKPAPLPTYHQPLLLCLTMYLEKDQTTMHAMLSHLIKFWPWQATSKQILFINTVEEILELTPIEEITKAEKRQLGGVLGKCLESQHFQVAERTLFLWNNPFLINHSILNQEHARDLLPIFFPPLFKAFKFHWNITVRGLARSVLEMYTKYDFAGYRRCLDSFETDQIAQIVAQDQKEAKWQQLYDQIPS</sequence>
<dbReference type="AlphaFoldDB" id="A0A1V9Z5K8"/>
<dbReference type="InterPro" id="IPR002554">
    <property type="entry name" value="PP2A_B56"/>
</dbReference>
<proteinExistence type="predicted"/>
<comment type="caution">
    <text evidence="1">The sequence shown here is derived from an EMBL/GenBank/DDBJ whole genome shotgun (WGS) entry which is preliminary data.</text>
</comment>
<dbReference type="SUPFAM" id="SSF48371">
    <property type="entry name" value="ARM repeat"/>
    <property type="match status" value="1"/>
</dbReference>
<dbReference type="OrthoDB" id="6239597at2759"/>
<dbReference type="Proteomes" id="UP000243217">
    <property type="component" value="Unassembled WGS sequence"/>
</dbReference>
<dbReference type="InterPro" id="IPR011989">
    <property type="entry name" value="ARM-like"/>
</dbReference>
<dbReference type="GO" id="GO:0000159">
    <property type="term" value="C:protein phosphatase type 2A complex"/>
    <property type="evidence" value="ECO:0007669"/>
    <property type="project" value="InterPro"/>
</dbReference>
<dbReference type="EMBL" id="JNBS01002265">
    <property type="protein sequence ID" value="OQR93294.1"/>
    <property type="molecule type" value="Genomic_DNA"/>
</dbReference>
<dbReference type="STRING" id="74557.A0A1V9Z5K8"/>
<dbReference type="GO" id="GO:0007165">
    <property type="term" value="P:signal transduction"/>
    <property type="evidence" value="ECO:0007669"/>
    <property type="project" value="InterPro"/>
</dbReference>
<protein>
    <submittedName>
        <fullName evidence="1">Phosphatase 2A regulatory B subunit</fullName>
    </submittedName>
</protein>
<evidence type="ECO:0000313" key="1">
    <source>
        <dbReference type="EMBL" id="OQR93294.1"/>
    </source>
</evidence>
<reference evidence="1 2" key="1">
    <citation type="journal article" date="2014" name="Genome Biol. Evol.">
        <title>The secreted proteins of Achlya hypogyna and Thraustotheca clavata identify the ancestral oomycete secretome and reveal gene acquisitions by horizontal gene transfer.</title>
        <authorList>
            <person name="Misner I."/>
            <person name="Blouin N."/>
            <person name="Leonard G."/>
            <person name="Richards T.A."/>
            <person name="Lane C.E."/>
        </authorList>
    </citation>
    <scope>NUCLEOTIDE SEQUENCE [LARGE SCALE GENOMIC DNA]</scope>
    <source>
        <strain evidence="1 2">ATCC 34112</strain>
    </source>
</reference>
<dbReference type="PANTHER" id="PTHR10257:SF3">
    <property type="entry name" value="SERINE_THREONINE-PROTEIN PHOSPHATASE 2A 56 KDA REGULATORY SUBUNIT GAMMA ISOFORM"/>
    <property type="match status" value="1"/>
</dbReference>
<dbReference type="Gene3D" id="1.25.10.10">
    <property type="entry name" value="Leucine-rich Repeat Variant"/>
    <property type="match status" value="1"/>
</dbReference>
<evidence type="ECO:0000313" key="2">
    <source>
        <dbReference type="Proteomes" id="UP000243217"/>
    </source>
</evidence>
<name>A0A1V9Z5K8_9STRA</name>
<accession>A0A1V9Z5K8</accession>
<organism evidence="1 2">
    <name type="scientific">Thraustotheca clavata</name>
    <dbReference type="NCBI Taxonomy" id="74557"/>
    <lineage>
        <taxon>Eukaryota</taxon>
        <taxon>Sar</taxon>
        <taxon>Stramenopiles</taxon>
        <taxon>Oomycota</taxon>
        <taxon>Saprolegniomycetes</taxon>
        <taxon>Saprolegniales</taxon>
        <taxon>Achlyaceae</taxon>
        <taxon>Thraustotheca</taxon>
    </lineage>
</organism>
<dbReference type="InterPro" id="IPR016024">
    <property type="entry name" value="ARM-type_fold"/>
</dbReference>
<dbReference type="PANTHER" id="PTHR10257">
    <property type="entry name" value="SERINE/THREONINE PROTEIN PHOSPHATASE 2A PP2A REGULATORY SUBUNIT B"/>
    <property type="match status" value="1"/>
</dbReference>
<keyword evidence="2" id="KW-1185">Reference proteome</keyword>
<dbReference type="Pfam" id="PF01603">
    <property type="entry name" value="B56"/>
    <property type="match status" value="1"/>
</dbReference>
<gene>
    <name evidence="1" type="ORF">THRCLA_08476</name>
</gene>